<feature type="transmembrane region" description="Helical" evidence="1">
    <location>
        <begin position="54"/>
        <end position="76"/>
    </location>
</feature>
<feature type="transmembrane region" description="Helical" evidence="1">
    <location>
        <begin position="28"/>
        <end position="48"/>
    </location>
</feature>
<sequence length="155" mass="17753">MSNIGYIIEEAIHLASETARLEINRRKILIGNLVGFIVWQLPNLFHYFTSRPLAGWGSIISAIGGLVWAYYLFRIVQFSRLLRKKRELANSLNDEYIQVIRFKSFTIGFWVLMGFIAFLMAINGFIDLNVSFVLLSSIFVGVIAILISYLVIEKD</sequence>
<name>A0A3G9JD49_9BACL</name>
<evidence type="ECO:0000256" key="1">
    <source>
        <dbReference type="SAM" id="Phobius"/>
    </source>
</evidence>
<proteinExistence type="predicted"/>
<keyword evidence="1" id="KW-1133">Transmembrane helix</keyword>
<feature type="transmembrane region" description="Helical" evidence="1">
    <location>
        <begin position="107"/>
        <end position="126"/>
    </location>
</feature>
<gene>
    <name evidence="2" type="ORF">Back11_32230</name>
</gene>
<organism evidence="2 3">
    <name type="scientific">Paenibacillus baekrokdamisoli</name>
    <dbReference type="NCBI Taxonomy" id="1712516"/>
    <lineage>
        <taxon>Bacteria</taxon>
        <taxon>Bacillati</taxon>
        <taxon>Bacillota</taxon>
        <taxon>Bacilli</taxon>
        <taxon>Bacillales</taxon>
        <taxon>Paenibacillaceae</taxon>
        <taxon>Paenibacillus</taxon>
    </lineage>
</organism>
<keyword evidence="1" id="KW-0812">Transmembrane</keyword>
<keyword evidence="3" id="KW-1185">Reference proteome</keyword>
<dbReference type="EMBL" id="AP019308">
    <property type="protein sequence ID" value="BBH21878.1"/>
    <property type="molecule type" value="Genomic_DNA"/>
</dbReference>
<keyword evidence="1" id="KW-0472">Membrane</keyword>
<dbReference type="KEGG" id="pbk:Back11_32230"/>
<accession>A0A3G9JD49</accession>
<evidence type="ECO:0000313" key="3">
    <source>
        <dbReference type="Proteomes" id="UP000275368"/>
    </source>
</evidence>
<dbReference type="AlphaFoldDB" id="A0A3G9JD49"/>
<protein>
    <submittedName>
        <fullName evidence="2">Uncharacterized protein</fullName>
    </submittedName>
</protein>
<evidence type="ECO:0000313" key="2">
    <source>
        <dbReference type="EMBL" id="BBH21878.1"/>
    </source>
</evidence>
<dbReference type="Proteomes" id="UP000275368">
    <property type="component" value="Chromosome"/>
</dbReference>
<feature type="transmembrane region" description="Helical" evidence="1">
    <location>
        <begin position="132"/>
        <end position="152"/>
    </location>
</feature>
<reference evidence="2 3" key="1">
    <citation type="submission" date="2018-11" db="EMBL/GenBank/DDBJ databases">
        <title>Complete genome sequence of Paenibacillus baekrokdamisoli strain KCTC 33723.</title>
        <authorList>
            <person name="Kang S.W."/>
            <person name="Lee K.C."/>
            <person name="Kim K.K."/>
            <person name="Kim J.S."/>
            <person name="Kim D.S."/>
            <person name="Ko S.H."/>
            <person name="Yang S.H."/>
            <person name="Lee J.S."/>
        </authorList>
    </citation>
    <scope>NUCLEOTIDE SEQUENCE [LARGE SCALE GENOMIC DNA]</scope>
    <source>
        <strain evidence="2 3">KCTC 33723</strain>
    </source>
</reference>